<comment type="caution">
    <text evidence="1">The sequence shown here is derived from an EMBL/GenBank/DDBJ whole genome shotgun (WGS) entry which is preliminary data.</text>
</comment>
<gene>
    <name evidence="1" type="ORF">Q428_04325</name>
</gene>
<reference evidence="1 2" key="1">
    <citation type="journal article" date="2014" name="Genome Announc.">
        <title>Draft Genome Sequence of Fervidicella metallireducens Strain AeBT, an Iron-Reducing Thermoanaerobe from the Great Artesian Basin.</title>
        <authorList>
            <person name="Patel B.K."/>
        </authorList>
    </citation>
    <scope>NUCLEOTIDE SEQUENCE [LARGE SCALE GENOMIC DNA]</scope>
    <source>
        <strain evidence="1 2">AeB</strain>
    </source>
</reference>
<dbReference type="AlphaFoldDB" id="A0A017RWG5"/>
<accession>A0A017RWG5</accession>
<dbReference type="EMBL" id="AZQP01000009">
    <property type="protein sequence ID" value="EYE89088.1"/>
    <property type="molecule type" value="Genomic_DNA"/>
</dbReference>
<protein>
    <submittedName>
        <fullName evidence="1">Uncharacterized protein</fullName>
    </submittedName>
</protein>
<sequence length="244" mass="29357">MYSGNKAYDYSGGKYITNINRMNILKILLENNPDIKGILRKKVDFLFDNGYLKEAIDDAYSYLEQNNDEAIKAKLVRALMHLERVNEVEKVININIEELYDVYGVYKNDYRFVKEIQNGSCDLDIVRQEYVLMSLNIHTLKWIWIYFMPYVISLLNNNLEESNEWLEFLIDKFHYPINILALELKKEKFNYFNRNNDYIALYHFINWAKKNKLSNYNDLQLSYNYSRFPDGIYFFSRCLLYGFK</sequence>
<proteinExistence type="predicted"/>
<keyword evidence="2" id="KW-1185">Reference proteome</keyword>
<evidence type="ECO:0000313" key="2">
    <source>
        <dbReference type="Proteomes" id="UP000019681"/>
    </source>
</evidence>
<dbReference type="Proteomes" id="UP000019681">
    <property type="component" value="Unassembled WGS sequence"/>
</dbReference>
<organism evidence="1 2">
    <name type="scientific">Fervidicella metallireducens AeB</name>
    <dbReference type="NCBI Taxonomy" id="1403537"/>
    <lineage>
        <taxon>Bacteria</taxon>
        <taxon>Bacillati</taxon>
        <taxon>Bacillota</taxon>
        <taxon>Clostridia</taxon>
        <taxon>Eubacteriales</taxon>
        <taxon>Clostridiaceae</taxon>
        <taxon>Fervidicella</taxon>
    </lineage>
</organism>
<evidence type="ECO:0000313" key="1">
    <source>
        <dbReference type="EMBL" id="EYE89088.1"/>
    </source>
</evidence>
<name>A0A017RWG5_9CLOT</name>